<dbReference type="CDD" id="cd02440">
    <property type="entry name" value="AdoMet_MTases"/>
    <property type="match status" value="1"/>
</dbReference>
<sequence length="282" mass="29428">MVTKPADAAGPEGAPTGAPAGGGSLAFDFGENWDHFSRDVLDAARLQAAADSLAALVGAERVAGASVCDVGSGSGLFSLAAAKLGAGRVLGFDVNPRAVAVARRNLAALAPETEARVSFTEGSALDAGFTGGLGRFDLVYAWGSLHHTGAMWTAIANAAALVAPGGTLVLALYNRHWTSPVWTGIKVAYNLCPRVLRPVPNVLFGGLIYAATRIVTGKSPLTKERGMDFWYDVIDWLGGYPYEYAGAAEVTERMAAMGFATERVLPPRVPTGCNEFVLRRTG</sequence>
<dbReference type="EMBL" id="JABFDB010000042">
    <property type="protein sequence ID" value="NYZ24599.1"/>
    <property type="molecule type" value="Genomic_DNA"/>
</dbReference>
<dbReference type="GO" id="GO:0032259">
    <property type="term" value="P:methylation"/>
    <property type="evidence" value="ECO:0007669"/>
    <property type="project" value="UniProtKB-KW"/>
</dbReference>
<feature type="domain" description="Methyltransferase" evidence="5">
    <location>
        <begin position="67"/>
        <end position="166"/>
    </location>
</feature>
<keyword evidence="3" id="KW-0949">S-adenosyl-L-methionine</keyword>
<accession>A0ABX2TJS5</accession>
<dbReference type="PANTHER" id="PTHR43464:SF19">
    <property type="entry name" value="UBIQUINONE BIOSYNTHESIS O-METHYLTRANSFERASE, MITOCHONDRIAL"/>
    <property type="match status" value="1"/>
</dbReference>
<dbReference type="PANTHER" id="PTHR43464">
    <property type="entry name" value="METHYLTRANSFERASE"/>
    <property type="match status" value="1"/>
</dbReference>
<reference evidence="6 7" key="1">
    <citation type="submission" date="2020-05" db="EMBL/GenBank/DDBJ databases">
        <title>Azospirillum oleiclasticum sp. nov, a nitrogen-fixing and heavy crude oil-emulsifying bacterium isolated from the crude oil of Yumen Oilfield.</title>
        <authorList>
            <person name="Wu D."/>
            <person name="Cai M."/>
            <person name="Zhang X."/>
        </authorList>
    </citation>
    <scope>NUCLEOTIDE SEQUENCE [LARGE SCALE GENOMIC DNA]</scope>
    <source>
        <strain evidence="6 7">ROY-1-1-2</strain>
    </source>
</reference>
<dbReference type="Gene3D" id="3.40.50.150">
    <property type="entry name" value="Vaccinia Virus protein VP39"/>
    <property type="match status" value="1"/>
</dbReference>
<dbReference type="GO" id="GO:0008168">
    <property type="term" value="F:methyltransferase activity"/>
    <property type="evidence" value="ECO:0007669"/>
    <property type="project" value="UniProtKB-KW"/>
</dbReference>
<dbReference type="InterPro" id="IPR029063">
    <property type="entry name" value="SAM-dependent_MTases_sf"/>
</dbReference>
<name>A0ABX2TJS5_9PROT</name>
<comment type="caution">
    <text evidence="6">The sequence shown here is derived from an EMBL/GenBank/DDBJ whole genome shotgun (WGS) entry which is preliminary data.</text>
</comment>
<evidence type="ECO:0000256" key="4">
    <source>
        <dbReference type="SAM" id="MobiDB-lite"/>
    </source>
</evidence>
<evidence type="ECO:0000256" key="1">
    <source>
        <dbReference type="ARBA" id="ARBA00022603"/>
    </source>
</evidence>
<protein>
    <submittedName>
        <fullName evidence="6">Class I SAM-dependent methyltransferase</fullName>
    </submittedName>
</protein>
<dbReference type="Pfam" id="PF13649">
    <property type="entry name" value="Methyltransf_25"/>
    <property type="match status" value="1"/>
</dbReference>
<evidence type="ECO:0000256" key="2">
    <source>
        <dbReference type="ARBA" id="ARBA00022679"/>
    </source>
</evidence>
<dbReference type="SUPFAM" id="SSF53335">
    <property type="entry name" value="S-adenosyl-L-methionine-dependent methyltransferases"/>
    <property type="match status" value="1"/>
</dbReference>
<evidence type="ECO:0000256" key="3">
    <source>
        <dbReference type="ARBA" id="ARBA00022691"/>
    </source>
</evidence>
<feature type="compositionally biased region" description="Low complexity" evidence="4">
    <location>
        <begin position="1"/>
        <end position="18"/>
    </location>
</feature>
<dbReference type="InterPro" id="IPR041698">
    <property type="entry name" value="Methyltransf_25"/>
</dbReference>
<evidence type="ECO:0000313" key="7">
    <source>
        <dbReference type="Proteomes" id="UP000584642"/>
    </source>
</evidence>
<keyword evidence="1 6" id="KW-0489">Methyltransferase</keyword>
<dbReference type="Proteomes" id="UP000584642">
    <property type="component" value="Unassembled WGS sequence"/>
</dbReference>
<proteinExistence type="predicted"/>
<keyword evidence="2" id="KW-0808">Transferase</keyword>
<feature type="region of interest" description="Disordered" evidence="4">
    <location>
        <begin position="1"/>
        <end position="21"/>
    </location>
</feature>
<keyword evidence="7" id="KW-1185">Reference proteome</keyword>
<evidence type="ECO:0000313" key="6">
    <source>
        <dbReference type="EMBL" id="NYZ24599.1"/>
    </source>
</evidence>
<gene>
    <name evidence="6" type="ORF">HND93_33265</name>
</gene>
<organism evidence="6 7">
    <name type="scientific">Azospirillum oleiclasticum</name>
    <dbReference type="NCBI Taxonomy" id="2735135"/>
    <lineage>
        <taxon>Bacteria</taxon>
        <taxon>Pseudomonadati</taxon>
        <taxon>Pseudomonadota</taxon>
        <taxon>Alphaproteobacteria</taxon>
        <taxon>Rhodospirillales</taxon>
        <taxon>Azospirillaceae</taxon>
        <taxon>Azospirillum</taxon>
    </lineage>
</organism>
<evidence type="ECO:0000259" key="5">
    <source>
        <dbReference type="Pfam" id="PF13649"/>
    </source>
</evidence>